<comment type="similarity">
    <text evidence="1">Belongs to the mab-21 family.</text>
</comment>
<dbReference type="Proteomes" id="UP000596742">
    <property type="component" value="Unassembled WGS sequence"/>
</dbReference>
<dbReference type="InterPro" id="IPR046906">
    <property type="entry name" value="Mab-21_HhH/H2TH-like"/>
</dbReference>
<dbReference type="Pfam" id="PF03281">
    <property type="entry name" value="Mab-21"/>
    <property type="match status" value="1"/>
</dbReference>
<evidence type="ECO:0000313" key="4">
    <source>
        <dbReference type="EMBL" id="VDH98921.1"/>
    </source>
</evidence>
<dbReference type="OrthoDB" id="6176933at2759"/>
<proteinExistence type="inferred from homology"/>
<evidence type="ECO:0000256" key="1">
    <source>
        <dbReference type="ARBA" id="ARBA00008307"/>
    </source>
</evidence>
<sequence length="655" mass="76426">MSMDKKQSLNFYKFLCQKIGSEVVVRTRRIHSIISDIGAAEQKRITSGSNGEGLNFKSSDIDYMFLDRSFKVYESERNVVPQDLSIPFIMDTEDTQPCFTRLRLFDDKFYSIINGSVLLKNGRKNLLSSELYKLYHLKRICFSPIFKVHGPCLSDRDDRFDLAYCLKCDNWVSLAKSWITRPRKWPYPDVISKIIACGVLFVPIGNKGSIHEHIEWRISFSVSEKIIIFSFNHTQLLCYALLKILLKETIESHKDLKGLLCSYFLKTMLFWIAEESTPSIWRSDNIIPCFMACVKRLLYCVQYSTLLHYFIPDNNLFSSRFNKTNKLKLINILNNTHEKGIQCFCSTKTLCGYGRLSYEISEPFGRLPYEIAEPFGRNIRIIEEIMHKFLEGGSQFGVNNIRQLNNLLHHSRTRLSREIFTLQLSKASQCVSKYSQRQHGANNRNQYFKYRYDLSNFLLGLSTDAVSGWLMLASFFYVHKKYSTSLRILDYALSKCTDEKIYFQPSNCSFSHIQASVLNLMKREKLYSVLKTLTVQNIIFDWQSFVIPPELQLDVTWNGNGVVSYAPVPFAYFLKFLCHYHLHEEPWCKHWLRKLMTSVRTCKWGIRLFSTIHSKIFAGIAYQMLGEIDNARFMFVEASISDFNVSSARYRLSHF</sequence>
<reference evidence="4" key="1">
    <citation type="submission" date="2018-11" db="EMBL/GenBank/DDBJ databases">
        <authorList>
            <person name="Alioto T."/>
            <person name="Alioto T."/>
        </authorList>
    </citation>
    <scope>NUCLEOTIDE SEQUENCE</scope>
</reference>
<dbReference type="SMART" id="SM01265">
    <property type="entry name" value="Mab-21"/>
    <property type="match status" value="1"/>
</dbReference>
<feature type="domain" description="Mab-21-like HhH/H2TH-like" evidence="3">
    <location>
        <begin position="238"/>
        <end position="331"/>
    </location>
</feature>
<dbReference type="InterPro" id="IPR046903">
    <property type="entry name" value="Mab-21-like_nuc_Trfase"/>
</dbReference>
<keyword evidence="5" id="KW-1185">Reference proteome</keyword>
<dbReference type="PANTHER" id="PTHR10656:SF69">
    <property type="entry name" value="MAB-21-LIKE HHH_H2TH-LIKE DOMAIN-CONTAINING PROTEIN"/>
    <property type="match status" value="1"/>
</dbReference>
<evidence type="ECO:0000259" key="3">
    <source>
        <dbReference type="Pfam" id="PF20266"/>
    </source>
</evidence>
<organism evidence="4 5">
    <name type="scientific">Mytilus galloprovincialis</name>
    <name type="common">Mediterranean mussel</name>
    <dbReference type="NCBI Taxonomy" id="29158"/>
    <lineage>
        <taxon>Eukaryota</taxon>
        <taxon>Metazoa</taxon>
        <taxon>Spiralia</taxon>
        <taxon>Lophotrochozoa</taxon>
        <taxon>Mollusca</taxon>
        <taxon>Bivalvia</taxon>
        <taxon>Autobranchia</taxon>
        <taxon>Pteriomorphia</taxon>
        <taxon>Mytilida</taxon>
        <taxon>Mytiloidea</taxon>
        <taxon>Mytilidae</taxon>
        <taxon>Mytilinae</taxon>
        <taxon>Mytilus</taxon>
    </lineage>
</organism>
<dbReference type="Pfam" id="PF20266">
    <property type="entry name" value="Mab-21_C"/>
    <property type="match status" value="1"/>
</dbReference>
<gene>
    <name evidence="4" type="ORF">MGAL_10B027497</name>
</gene>
<feature type="domain" description="Mab-21-like nucleotidyltransferase" evidence="2">
    <location>
        <begin position="161"/>
        <end position="228"/>
    </location>
</feature>
<dbReference type="InterPro" id="IPR024810">
    <property type="entry name" value="MAB21L/cGLR"/>
</dbReference>
<evidence type="ECO:0008006" key="6">
    <source>
        <dbReference type="Google" id="ProtNLM"/>
    </source>
</evidence>
<evidence type="ECO:0000259" key="2">
    <source>
        <dbReference type="Pfam" id="PF03281"/>
    </source>
</evidence>
<name>A0A8B6C371_MYTGA</name>
<protein>
    <recommendedName>
        <fullName evidence="6">Mab-21-like HhH/H2TH-like domain-containing protein</fullName>
    </recommendedName>
</protein>
<dbReference type="EMBL" id="UYJE01001066">
    <property type="protein sequence ID" value="VDH98921.1"/>
    <property type="molecule type" value="Genomic_DNA"/>
</dbReference>
<evidence type="ECO:0000313" key="5">
    <source>
        <dbReference type="Proteomes" id="UP000596742"/>
    </source>
</evidence>
<dbReference type="PANTHER" id="PTHR10656">
    <property type="entry name" value="CELL FATE DETERMINING PROTEIN MAB21-RELATED"/>
    <property type="match status" value="1"/>
</dbReference>
<dbReference type="Gene3D" id="1.10.1410.40">
    <property type="match status" value="1"/>
</dbReference>
<dbReference type="AlphaFoldDB" id="A0A8B6C371"/>
<accession>A0A8B6C371</accession>
<comment type="caution">
    <text evidence="4">The sequence shown here is derived from an EMBL/GenBank/DDBJ whole genome shotgun (WGS) entry which is preliminary data.</text>
</comment>